<feature type="domain" description="AB hydrolase-1" evidence="3">
    <location>
        <begin position="35"/>
        <end position="252"/>
    </location>
</feature>
<dbReference type="PANTHER" id="PTHR10794:SF94">
    <property type="entry name" value="ESTERASE YHET-RELATED"/>
    <property type="match status" value="1"/>
</dbReference>
<dbReference type="InterPro" id="IPR029058">
    <property type="entry name" value="AB_hydrolase_fold"/>
</dbReference>
<dbReference type="GO" id="GO:0047372">
    <property type="term" value="F:monoacylglycerol lipase activity"/>
    <property type="evidence" value="ECO:0007669"/>
    <property type="project" value="TreeGrafter"/>
</dbReference>
<dbReference type="AlphaFoldDB" id="A0A5M8QX47"/>
<comment type="similarity">
    <text evidence="1">Belongs to the AB hydrolase superfamily. AB hydrolase 4 family.</text>
</comment>
<dbReference type="InterPro" id="IPR012020">
    <property type="entry name" value="ABHD4"/>
</dbReference>
<evidence type="ECO:0000259" key="3">
    <source>
        <dbReference type="Pfam" id="PF00561"/>
    </source>
</evidence>
<dbReference type="GO" id="GO:0034338">
    <property type="term" value="F:short-chain carboxylesterase activity"/>
    <property type="evidence" value="ECO:0007669"/>
    <property type="project" value="TreeGrafter"/>
</dbReference>
<feature type="active site" description="Charge relay system" evidence="2">
    <location>
        <position position="240"/>
    </location>
</feature>
<protein>
    <submittedName>
        <fullName evidence="4">Alpha/beta fold hydrolase</fullName>
    </submittedName>
</protein>
<sequence>MYGVQYSREKIVTEDHDFLDLDWSFAQGTKAAETLVILSHGLEGSSSGQYILGMVKLLNGNGYDCLAWNFRGCGGEMNQTARFYHSGATEDLDAIVKHALAKGYSRIHMMGFSLGGNLTLKYLGESESKLDKSIESAVVFSVPMDLLACSRAMILPKNIIYMQRFLQTLKPKITKKSKLFPEAFNRNHNRYVRTLYDFDDVYTAPLHGFDNADHYYEACSSRNFVSGISIPTLIVNALNDPIVPFESLPVEAIRHHAKVWLEAVGEGGHCGFRPAVLHDGVYWSEYRALTFLKNGMNDDL</sequence>
<feature type="active site" description="Charge relay system" evidence="2">
    <location>
        <position position="113"/>
    </location>
</feature>
<evidence type="ECO:0000256" key="2">
    <source>
        <dbReference type="PIRSR" id="PIRSR005211-1"/>
    </source>
</evidence>
<proteinExistence type="inferred from homology"/>
<reference evidence="4 5" key="1">
    <citation type="submission" date="2019-05" db="EMBL/GenBank/DDBJ databases">
        <authorList>
            <person name="Qu J.-H."/>
        </authorList>
    </citation>
    <scope>NUCLEOTIDE SEQUENCE [LARGE SCALE GENOMIC DNA]</scope>
    <source>
        <strain evidence="4 5">NS28</strain>
    </source>
</reference>
<dbReference type="EMBL" id="VBSN01000027">
    <property type="protein sequence ID" value="KAA6440847.1"/>
    <property type="molecule type" value="Genomic_DNA"/>
</dbReference>
<evidence type="ECO:0000256" key="1">
    <source>
        <dbReference type="ARBA" id="ARBA00010884"/>
    </source>
</evidence>
<gene>
    <name evidence="4" type="ORF">FEM33_09380</name>
</gene>
<organism evidence="4 5">
    <name type="scientific">Dyadobacter flavalbus</name>
    <dbReference type="NCBI Taxonomy" id="2579942"/>
    <lineage>
        <taxon>Bacteria</taxon>
        <taxon>Pseudomonadati</taxon>
        <taxon>Bacteroidota</taxon>
        <taxon>Cytophagia</taxon>
        <taxon>Cytophagales</taxon>
        <taxon>Spirosomataceae</taxon>
        <taxon>Dyadobacter</taxon>
    </lineage>
</organism>
<dbReference type="PIRSF" id="PIRSF005211">
    <property type="entry name" value="Ab_hydro_YheT"/>
    <property type="match status" value="1"/>
</dbReference>
<dbReference type="Pfam" id="PF00561">
    <property type="entry name" value="Abhydrolase_1"/>
    <property type="match status" value="1"/>
</dbReference>
<dbReference type="InterPro" id="IPR000073">
    <property type="entry name" value="AB_hydrolase_1"/>
</dbReference>
<keyword evidence="5" id="KW-1185">Reference proteome</keyword>
<dbReference type="InterPro" id="IPR050960">
    <property type="entry name" value="AB_hydrolase_4_sf"/>
</dbReference>
<comment type="caution">
    <text evidence="4">The sequence shown here is derived from an EMBL/GenBank/DDBJ whole genome shotgun (WGS) entry which is preliminary data.</text>
</comment>
<feature type="active site" description="Charge relay system" evidence="2">
    <location>
        <position position="269"/>
    </location>
</feature>
<keyword evidence="4" id="KW-0378">Hydrolase</keyword>
<dbReference type="PANTHER" id="PTHR10794">
    <property type="entry name" value="ABHYDROLASE DOMAIN-CONTAINING PROTEIN"/>
    <property type="match status" value="1"/>
</dbReference>
<dbReference type="OrthoDB" id="332676at2"/>
<dbReference type="SUPFAM" id="SSF53474">
    <property type="entry name" value="alpha/beta-Hydrolases"/>
    <property type="match status" value="1"/>
</dbReference>
<accession>A0A5M8QX47</accession>
<evidence type="ECO:0000313" key="5">
    <source>
        <dbReference type="Proteomes" id="UP000323994"/>
    </source>
</evidence>
<evidence type="ECO:0000313" key="4">
    <source>
        <dbReference type="EMBL" id="KAA6440847.1"/>
    </source>
</evidence>
<dbReference type="Proteomes" id="UP000323994">
    <property type="component" value="Unassembled WGS sequence"/>
</dbReference>
<dbReference type="Gene3D" id="3.40.50.1820">
    <property type="entry name" value="alpha/beta hydrolase"/>
    <property type="match status" value="1"/>
</dbReference>
<name>A0A5M8QX47_9BACT</name>